<dbReference type="Proteomes" id="UP001055879">
    <property type="component" value="Linkage Group LG01"/>
</dbReference>
<protein>
    <submittedName>
        <fullName evidence="1">Uncharacterized protein</fullName>
    </submittedName>
</protein>
<name>A0ACB9FLL4_ARCLA</name>
<reference evidence="1 2" key="2">
    <citation type="journal article" date="2022" name="Mol. Ecol. Resour.">
        <title>The genomes of chicory, endive, great burdock and yacon provide insights into Asteraceae paleo-polyploidization history and plant inulin production.</title>
        <authorList>
            <person name="Fan W."/>
            <person name="Wang S."/>
            <person name="Wang H."/>
            <person name="Wang A."/>
            <person name="Jiang F."/>
            <person name="Liu H."/>
            <person name="Zhao H."/>
            <person name="Xu D."/>
            <person name="Zhang Y."/>
        </authorList>
    </citation>
    <scope>NUCLEOTIDE SEQUENCE [LARGE SCALE GENOMIC DNA]</scope>
    <source>
        <strain evidence="2">cv. Niubang</strain>
    </source>
</reference>
<organism evidence="1 2">
    <name type="scientific">Arctium lappa</name>
    <name type="common">Greater burdock</name>
    <name type="synonym">Lappa major</name>
    <dbReference type="NCBI Taxonomy" id="4217"/>
    <lineage>
        <taxon>Eukaryota</taxon>
        <taxon>Viridiplantae</taxon>
        <taxon>Streptophyta</taxon>
        <taxon>Embryophyta</taxon>
        <taxon>Tracheophyta</taxon>
        <taxon>Spermatophyta</taxon>
        <taxon>Magnoliopsida</taxon>
        <taxon>eudicotyledons</taxon>
        <taxon>Gunneridae</taxon>
        <taxon>Pentapetalae</taxon>
        <taxon>asterids</taxon>
        <taxon>campanulids</taxon>
        <taxon>Asterales</taxon>
        <taxon>Asteraceae</taxon>
        <taxon>Carduoideae</taxon>
        <taxon>Cardueae</taxon>
        <taxon>Arctiinae</taxon>
        <taxon>Arctium</taxon>
    </lineage>
</organism>
<comment type="caution">
    <text evidence="1">The sequence shown here is derived from an EMBL/GenBank/DDBJ whole genome shotgun (WGS) entry which is preliminary data.</text>
</comment>
<evidence type="ECO:0000313" key="2">
    <source>
        <dbReference type="Proteomes" id="UP001055879"/>
    </source>
</evidence>
<sequence length="81" mass="9700">MERSSLLEEFWRGLGVERLETKLFIWNPKSSKCLILILVLSVTRRVCHLGTRHVMHLYDLIYKHLLCFFILLYGKKGLEYM</sequence>
<gene>
    <name evidence="1" type="ORF">L6452_02642</name>
</gene>
<keyword evidence="2" id="KW-1185">Reference proteome</keyword>
<dbReference type="EMBL" id="CM042047">
    <property type="protein sequence ID" value="KAI3771477.1"/>
    <property type="molecule type" value="Genomic_DNA"/>
</dbReference>
<evidence type="ECO:0000313" key="1">
    <source>
        <dbReference type="EMBL" id="KAI3771477.1"/>
    </source>
</evidence>
<accession>A0ACB9FLL4</accession>
<proteinExistence type="predicted"/>
<reference evidence="2" key="1">
    <citation type="journal article" date="2022" name="Mol. Ecol. Resour.">
        <title>The genomes of chicory, endive, great burdock and yacon provide insights into Asteraceae palaeo-polyploidization history and plant inulin production.</title>
        <authorList>
            <person name="Fan W."/>
            <person name="Wang S."/>
            <person name="Wang H."/>
            <person name="Wang A."/>
            <person name="Jiang F."/>
            <person name="Liu H."/>
            <person name="Zhao H."/>
            <person name="Xu D."/>
            <person name="Zhang Y."/>
        </authorList>
    </citation>
    <scope>NUCLEOTIDE SEQUENCE [LARGE SCALE GENOMIC DNA]</scope>
    <source>
        <strain evidence="2">cv. Niubang</strain>
    </source>
</reference>